<organism evidence="1 2">
    <name type="scientific">Aspergillus terreus</name>
    <dbReference type="NCBI Taxonomy" id="33178"/>
    <lineage>
        <taxon>Eukaryota</taxon>
        <taxon>Fungi</taxon>
        <taxon>Dikarya</taxon>
        <taxon>Ascomycota</taxon>
        <taxon>Pezizomycotina</taxon>
        <taxon>Eurotiomycetes</taxon>
        <taxon>Eurotiomycetidae</taxon>
        <taxon>Eurotiales</taxon>
        <taxon>Aspergillaceae</taxon>
        <taxon>Aspergillus</taxon>
        <taxon>Aspergillus subgen. Circumdati</taxon>
    </lineage>
</organism>
<dbReference type="AlphaFoldDB" id="A0A5M3Z9A5"/>
<dbReference type="Proteomes" id="UP000452235">
    <property type="component" value="Unassembled WGS sequence"/>
</dbReference>
<dbReference type="InterPro" id="IPR035959">
    <property type="entry name" value="RutC-like_sf"/>
</dbReference>
<gene>
    <name evidence="1" type="ORF">ATEIFO6365_0007041800</name>
</gene>
<proteinExistence type="predicted"/>
<evidence type="ECO:0000313" key="2">
    <source>
        <dbReference type="Proteomes" id="UP000452235"/>
    </source>
</evidence>
<reference evidence="1 2" key="1">
    <citation type="submission" date="2020-01" db="EMBL/GenBank/DDBJ databases">
        <title>Aspergillus terreus IFO 6365 whole genome shotgun sequence.</title>
        <authorList>
            <person name="Kanamasa S."/>
            <person name="Takahashi H."/>
        </authorList>
    </citation>
    <scope>NUCLEOTIDE SEQUENCE [LARGE SCALE GENOMIC DNA]</scope>
    <source>
        <strain evidence="1 2">IFO 6365</strain>
    </source>
</reference>
<dbReference type="GO" id="GO:0005829">
    <property type="term" value="C:cytosol"/>
    <property type="evidence" value="ECO:0007669"/>
    <property type="project" value="TreeGrafter"/>
</dbReference>
<sequence length="158" mass="18035">MSNFQFFSTTPCADANSKNFRYSQAVKVGQTVKTSGQGGWDVAESIVPDIEKQVIIAFENVEKALKCVDSQLSWQNVYPVRSYHTKAEETFDIVTANFERVIPSHRPIWTCVEFRKLGIQGILIEIEVRIAILEHDYGLHTVDYKEGSPMSVHRRLKQ</sequence>
<dbReference type="SUPFAM" id="SSF55298">
    <property type="entry name" value="YjgF-like"/>
    <property type="match status" value="1"/>
</dbReference>
<dbReference type="GO" id="GO:0019239">
    <property type="term" value="F:deaminase activity"/>
    <property type="evidence" value="ECO:0007669"/>
    <property type="project" value="TreeGrafter"/>
</dbReference>
<dbReference type="OrthoDB" id="309640at2759"/>
<dbReference type="Pfam" id="PF01042">
    <property type="entry name" value="Ribonuc_L-PSP"/>
    <property type="match status" value="1"/>
</dbReference>
<evidence type="ECO:0000313" key="1">
    <source>
        <dbReference type="EMBL" id="GFF17869.1"/>
    </source>
</evidence>
<dbReference type="GO" id="GO:0005739">
    <property type="term" value="C:mitochondrion"/>
    <property type="evidence" value="ECO:0007669"/>
    <property type="project" value="TreeGrafter"/>
</dbReference>
<dbReference type="PANTHER" id="PTHR11803">
    <property type="entry name" value="2-IMINOBUTANOATE/2-IMINOPROPANOATE DEAMINASE RIDA"/>
    <property type="match status" value="1"/>
</dbReference>
<accession>A0A5M3Z9A5</accession>
<dbReference type="EMBL" id="BLJY01000007">
    <property type="protein sequence ID" value="GFF17869.1"/>
    <property type="molecule type" value="Genomic_DNA"/>
</dbReference>
<keyword evidence="2" id="KW-1185">Reference proteome</keyword>
<protein>
    <submittedName>
        <fullName evidence="1">YjgF/Yer057p/UK114 family</fullName>
    </submittedName>
</protein>
<name>A0A5M3Z9A5_ASPTE</name>
<dbReference type="PANTHER" id="PTHR11803:SF39">
    <property type="entry name" value="2-IMINOBUTANOATE_2-IMINOPROPANOATE DEAMINASE"/>
    <property type="match status" value="1"/>
</dbReference>
<comment type="caution">
    <text evidence="1">The sequence shown here is derived from an EMBL/GenBank/DDBJ whole genome shotgun (WGS) entry which is preliminary data.</text>
</comment>
<dbReference type="Gene3D" id="3.30.1330.40">
    <property type="entry name" value="RutC-like"/>
    <property type="match status" value="1"/>
</dbReference>
<dbReference type="InterPro" id="IPR006175">
    <property type="entry name" value="YjgF/YER057c/UK114"/>
</dbReference>